<dbReference type="EMBL" id="BJVI01000043">
    <property type="protein sequence ID" value="GEL19671.1"/>
    <property type="molecule type" value="Genomic_DNA"/>
</dbReference>
<dbReference type="OrthoDB" id="8907583at2"/>
<gene>
    <name evidence="1" type="ORF">PA7_35080</name>
</gene>
<dbReference type="STRING" id="1123024.GCA_000423625_04513"/>
<evidence type="ECO:0000313" key="2">
    <source>
        <dbReference type="Proteomes" id="UP000321328"/>
    </source>
</evidence>
<comment type="caution">
    <text evidence="1">The sequence shown here is derived from an EMBL/GenBank/DDBJ whole genome shotgun (WGS) entry which is preliminary data.</text>
</comment>
<protein>
    <recommendedName>
        <fullName evidence="3">Pyridoxamine 5'-phosphate oxidase putative domain-containing protein</fullName>
    </recommendedName>
</protein>
<name>A0A511D4H5_9PSEU</name>
<dbReference type="AlphaFoldDB" id="A0A511D4H5"/>
<dbReference type="RefSeq" id="WP_028931716.1">
    <property type="nucleotide sequence ID" value="NZ_AUII01000035.1"/>
</dbReference>
<dbReference type="InterPro" id="IPR012349">
    <property type="entry name" value="Split_barrel_FMN-bd"/>
</dbReference>
<organism evidence="1 2">
    <name type="scientific">Pseudonocardia asaccharolytica DSM 44247 = NBRC 16224</name>
    <dbReference type="NCBI Taxonomy" id="1123024"/>
    <lineage>
        <taxon>Bacteria</taxon>
        <taxon>Bacillati</taxon>
        <taxon>Actinomycetota</taxon>
        <taxon>Actinomycetes</taxon>
        <taxon>Pseudonocardiales</taxon>
        <taxon>Pseudonocardiaceae</taxon>
        <taxon>Pseudonocardia</taxon>
    </lineage>
</organism>
<proteinExistence type="predicted"/>
<reference evidence="1 2" key="1">
    <citation type="submission" date="2019-07" db="EMBL/GenBank/DDBJ databases">
        <title>Whole genome shotgun sequence of Pseudonocardia asaccharolytica NBRC 16224.</title>
        <authorList>
            <person name="Hosoyama A."/>
            <person name="Uohara A."/>
            <person name="Ohji S."/>
            <person name="Ichikawa N."/>
        </authorList>
    </citation>
    <scope>NUCLEOTIDE SEQUENCE [LARGE SCALE GENOMIC DNA]</scope>
    <source>
        <strain evidence="1 2">NBRC 16224</strain>
    </source>
</reference>
<dbReference type="Gene3D" id="2.30.110.10">
    <property type="entry name" value="Electron Transport, Fmn-binding Protein, Chain A"/>
    <property type="match status" value="1"/>
</dbReference>
<dbReference type="Proteomes" id="UP000321328">
    <property type="component" value="Unassembled WGS sequence"/>
</dbReference>
<evidence type="ECO:0000313" key="1">
    <source>
        <dbReference type="EMBL" id="GEL19671.1"/>
    </source>
</evidence>
<keyword evidence="2" id="KW-1185">Reference proteome</keyword>
<accession>A0A511D4H5</accession>
<sequence>MSIEVALHELAETLAKYRFAYLLTVRDGDRAHVVAVTPTLTGERLLVPEPGRTTRANLETRPSATLVWPPADPGDYTLIVDGAAEQRDGQVTVAPTRAVLHRPAPGHAGSPTGCGSDCVELPVVPETAS</sequence>
<evidence type="ECO:0008006" key="3">
    <source>
        <dbReference type="Google" id="ProtNLM"/>
    </source>
</evidence>
<dbReference type="SUPFAM" id="SSF50475">
    <property type="entry name" value="FMN-binding split barrel"/>
    <property type="match status" value="1"/>
</dbReference>